<keyword evidence="2" id="KW-0560">Oxidoreductase</keyword>
<accession>A0A926DHY0</accession>
<sequence length="254" mass="27207">MYKDIFDLTGKKAMVTGGAGDLGQGMVDGLVQSGAEVVILDLSDKAEEIAANYRAQGFPVSSVKVNVADREDVKRAFAEALQKLGGKIDIMVNAAGIQRRHPCEEFPIEDWDAVIEINLTAVFEFTQLAGREMLKVGYGKIINIASMLTFFGGYTVPAYAASKGGVAQVSKAFSNEWAGKGINVNCIAPGYMDTQMNVNLVNDPVRNNEILARIPAHRWGTGDDVKGAIVFLASPASDYIDGVVIPVDGGYLAR</sequence>
<dbReference type="AlphaFoldDB" id="A0A926DHY0"/>
<dbReference type="Proteomes" id="UP000617951">
    <property type="component" value="Unassembled WGS sequence"/>
</dbReference>
<dbReference type="EMBL" id="JACRSS010000001">
    <property type="protein sequence ID" value="MBC8538102.1"/>
    <property type="molecule type" value="Genomic_DNA"/>
</dbReference>
<dbReference type="PROSITE" id="PS00061">
    <property type="entry name" value="ADH_SHORT"/>
    <property type="match status" value="1"/>
</dbReference>
<dbReference type="RefSeq" id="WP_249279883.1">
    <property type="nucleotide sequence ID" value="NZ_JACRSS010000001.1"/>
</dbReference>
<dbReference type="Pfam" id="PF13561">
    <property type="entry name" value="adh_short_C2"/>
    <property type="match status" value="1"/>
</dbReference>
<dbReference type="PRINTS" id="PR00080">
    <property type="entry name" value="SDRFAMILY"/>
</dbReference>
<proteinExistence type="inferred from homology"/>
<comment type="caution">
    <text evidence="3">The sequence shown here is derived from an EMBL/GenBank/DDBJ whole genome shotgun (WGS) entry which is preliminary data.</text>
</comment>
<dbReference type="PRINTS" id="PR00081">
    <property type="entry name" value="GDHRDH"/>
</dbReference>
<dbReference type="SUPFAM" id="SSF51735">
    <property type="entry name" value="NAD(P)-binding Rossmann-fold domains"/>
    <property type="match status" value="1"/>
</dbReference>
<evidence type="ECO:0000313" key="3">
    <source>
        <dbReference type="EMBL" id="MBC8538102.1"/>
    </source>
</evidence>
<keyword evidence="4" id="KW-1185">Reference proteome</keyword>
<gene>
    <name evidence="3" type="ORF">H8693_04040</name>
</gene>
<evidence type="ECO:0000256" key="2">
    <source>
        <dbReference type="ARBA" id="ARBA00023002"/>
    </source>
</evidence>
<protein>
    <submittedName>
        <fullName evidence="3">SDR family oxidoreductase</fullName>
    </submittedName>
</protein>
<reference evidence="3" key="1">
    <citation type="submission" date="2020-08" db="EMBL/GenBank/DDBJ databases">
        <title>Genome public.</title>
        <authorList>
            <person name="Liu C."/>
            <person name="Sun Q."/>
        </authorList>
    </citation>
    <scope>NUCLEOTIDE SEQUENCE</scope>
    <source>
        <strain evidence="3">NSJ-63</strain>
    </source>
</reference>
<evidence type="ECO:0000313" key="4">
    <source>
        <dbReference type="Proteomes" id="UP000617951"/>
    </source>
</evidence>
<dbReference type="GO" id="GO:0016616">
    <property type="term" value="F:oxidoreductase activity, acting on the CH-OH group of donors, NAD or NADP as acceptor"/>
    <property type="evidence" value="ECO:0007669"/>
    <property type="project" value="TreeGrafter"/>
</dbReference>
<organism evidence="3 4">
    <name type="scientific">Guopingia tenuis</name>
    <dbReference type="NCBI Taxonomy" id="2763656"/>
    <lineage>
        <taxon>Bacteria</taxon>
        <taxon>Bacillati</taxon>
        <taxon>Bacillota</taxon>
        <taxon>Clostridia</taxon>
        <taxon>Christensenellales</taxon>
        <taxon>Christensenellaceae</taxon>
        <taxon>Guopingia</taxon>
    </lineage>
</organism>
<name>A0A926DHY0_9FIRM</name>
<comment type="similarity">
    <text evidence="1">Belongs to the short-chain dehydrogenases/reductases (SDR) family.</text>
</comment>
<evidence type="ECO:0000256" key="1">
    <source>
        <dbReference type="ARBA" id="ARBA00006484"/>
    </source>
</evidence>
<dbReference type="InterPro" id="IPR002347">
    <property type="entry name" value="SDR_fam"/>
</dbReference>
<dbReference type="PANTHER" id="PTHR42760:SF5">
    <property type="entry name" value="2-DEHYDRO-3-DEOXY-D-GLUCONATE 5-DEHYDROGENASE"/>
    <property type="match status" value="1"/>
</dbReference>
<dbReference type="FunFam" id="3.40.50.720:FF:000084">
    <property type="entry name" value="Short-chain dehydrogenase reductase"/>
    <property type="match status" value="1"/>
</dbReference>
<dbReference type="GO" id="GO:0008206">
    <property type="term" value="P:bile acid metabolic process"/>
    <property type="evidence" value="ECO:0007669"/>
    <property type="project" value="UniProtKB-ARBA"/>
</dbReference>
<dbReference type="InterPro" id="IPR036291">
    <property type="entry name" value="NAD(P)-bd_dom_sf"/>
</dbReference>
<dbReference type="PANTHER" id="PTHR42760">
    <property type="entry name" value="SHORT-CHAIN DEHYDROGENASES/REDUCTASES FAMILY MEMBER"/>
    <property type="match status" value="1"/>
</dbReference>
<dbReference type="InterPro" id="IPR020904">
    <property type="entry name" value="Sc_DH/Rdtase_CS"/>
</dbReference>
<dbReference type="Gene3D" id="3.40.50.720">
    <property type="entry name" value="NAD(P)-binding Rossmann-like Domain"/>
    <property type="match status" value="1"/>
</dbReference>